<dbReference type="PANTHER" id="PTHR15663:SF4">
    <property type="entry name" value="COMM DOMAIN-CONTAINING PROTEIN 9"/>
    <property type="match status" value="1"/>
</dbReference>
<reference evidence="2" key="1">
    <citation type="submission" date="2025-08" db="UniProtKB">
        <authorList>
            <consortium name="RefSeq"/>
        </authorList>
    </citation>
    <scope>IDENTIFICATION</scope>
</reference>
<sequence>MATTNLHFEDLKILLQCPSKDIVIKICNDIMKFSGLGSPEPQLKLIECSLKIDKKQSENLYIALNLLLKKAIFADTQNPEVLRKLFPANFHNNLKELLVKIIIDNYSKWREASIKNQVSLPHLVDFDWRVDLKAASNTISRMSVPTCLVQFEMQDAGNRSGTAAPVRYANVELSKETLNTMLDGLSKIRDQLSSVAKQG</sequence>
<dbReference type="PROSITE" id="PS51269">
    <property type="entry name" value="COMM"/>
    <property type="match status" value="1"/>
</dbReference>
<dbReference type="KEGG" id="osn:115211644"/>
<proteinExistence type="predicted"/>
<dbReference type="Pfam" id="PF07258">
    <property type="entry name" value="COMM_domain"/>
    <property type="match status" value="1"/>
</dbReference>
<gene>
    <name evidence="2" type="primary">LOC115211644</name>
</gene>
<protein>
    <submittedName>
        <fullName evidence="2">COMM domain-containing protein 9</fullName>
    </submittedName>
</protein>
<dbReference type="InterPro" id="IPR037360">
    <property type="entry name" value="COMMD9"/>
</dbReference>
<keyword evidence="1" id="KW-1185">Reference proteome</keyword>
<accession>A0A6P7SDT1</accession>
<organism evidence="1 2">
    <name type="scientific">Octopus sinensis</name>
    <name type="common">East Asian common octopus</name>
    <dbReference type="NCBI Taxonomy" id="2607531"/>
    <lineage>
        <taxon>Eukaryota</taxon>
        <taxon>Metazoa</taxon>
        <taxon>Spiralia</taxon>
        <taxon>Lophotrochozoa</taxon>
        <taxon>Mollusca</taxon>
        <taxon>Cephalopoda</taxon>
        <taxon>Coleoidea</taxon>
        <taxon>Octopodiformes</taxon>
        <taxon>Octopoda</taxon>
        <taxon>Incirrata</taxon>
        <taxon>Octopodidae</taxon>
        <taxon>Octopus</taxon>
    </lineage>
</organism>
<dbReference type="InterPro" id="IPR017920">
    <property type="entry name" value="COMM"/>
</dbReference>
<evidence type="ECO:0000313" key="2">
    <source>
        <dbReference type="RefSeq" id="XP_029636136.1"/>
    </source>
</evidence>
<dbReference type="Pfam" id="PF20923">
    <property type="entry name" value="COMMD9_HN"/>
    <property type="match status" value="1"/>
</dbReference>
<dbReference type="InterPro" id="IPR048676">
    <property type="entry name" value="COMMD9_N"/>
</dbReference>
<dbReference type="Proteomes" id="UP000515154">
    <property type="component" value="Linkage group LG5"/>
</dbReference>
<evidence type="ECO:0000313" key="1">
    <source>
        <dbReference type="Proteomes" id="UP000515154"/>
    </source>
</evidence>
<name>A0A6P7SDT1_9MOLL</name>
<dbReference type="RefSeq" id="XP_029636136.1">
    <property type="nucleotide sequence ID" value="XM_029780276.2"/>
</dbReference>
<dbReference type="AlphaFoldDB" id="A0A6P7SDT1"/>
<dbReference type="PANTHER" id="PTHR15663">
    <property type="entry name" value="COMM DOMAIN-CONTAINING PROTEIN 9"/>
    <property type="match status" value="1"/>
</dbReference>